<comment type="function">
    <text evidence="10">Catalyzes the NADPH-dependent reduction of ketopantoate into pantoic acid.</text>
</comment>
<dbReference type="InterPro" id="IPR013332">
    <property type="entry name" value="KPR_N"/>
</dbReference>
<dbReference type="NCBIfam" id="TIGR00745">
    <property type="entry name" value="apbA_panE"/>
    <property type="match status" value="1"/>
</dbReference>
<evidence type="ECO:0000256" key="1">
    <source>
        <dbReference type="ARBA" id="ARBA00004994"/>
    </source>
</evidence>
<evidence type="ECO:0000256" key="3">
    <source>
        <dbReference type="ARBA" id="ARBA00013014"/>
    </source>
</evidence>
<keyword evidence="6 10" id="KW-0521">NADP</keyword>
<dbReference type="InterPro" id="IPR013328">
    <property type="entry name" value="6PGD_dom2"/>
</dbReference>
<dbReference type="Pfam" id="PF02558">
    <property type="entry name" value="ApbA"/>
    <property type="match status" value="1"/>
</dbReference>
<evidence type="ECO:0000256" key="7">
    <source>
        <dbReference type="ARBA" id="ARBA00023002"/>
    </source>
</evidence>
<dbReference type="SUPFAM" id="SSF48179">
    <property type="entry name" value="6-phosphogluconate dehydrogenase C-terminal domain-like"/>
    <property type="match status" value="1"/>
</dbReference>
<dbReference type="EMBL" id="BSNJ01000005">
    <property type="protein sequence ID" value="GLQ21571.1"/>
    <property type="molecule type" value="Genomic_DNA"/>
</dbReference>
<evidence type="ECO:0000313" key="14">
    <source>
        <dbReference type="Proteomes" id="UP001161390"/>
    </source>
</evidence>
<dbReference type="Proteomes" id="UP001161390">
    <property type="component" value="Unassembled WGS sequence"/>
</dbReference>
<feature type="domain" description="Ketopantoate reductase N-terminal" evidence="11">
    <location>
        <begin position="6"/>
        <end position="152"/>
    </location>
</feature>
<dbReference type="InterPro" id="IPR003710">
    <property type="entry name" value="ApbA"/>
</dbReference>
<evidence type="ECO:0000256" key="10">
    <source>
        <dbReference type="RuleBase" id="RU362068"/>
    </source>
</evidence>
<dbReference type="InterPro" id="IPR051402">
    <property type="entry name" value="KPR-Related"/>
</dbReference>
<keyword evidence="14" id="KW-1185">Reference proteome</keyword>
<sequence>MSGPDVTILGAGSIGCYLGGRMLQGGGSVRFIGRSRYAEMIAAQGMTLSHYDAAPVTLHDIAFHTDQAALNDATLIALCVKSQATAEAAQMIREQAPKAWVISFQNGVSNLPALRESLPGQRISGAVVPFNVTMPAPGQFHRGTEGDLIIGPDAPDALIDPLRAAGVGLRLVDDIDAHLWAKLLVNLNNALNALSGGPLRDGLVQKDYRRVLIAMIREGLSVAEAEGIDVATFNGRKPEALLRIMAKPDWLYRLIMERVVKIDPTARSSMLDDLEQGRGSELDYLQGEIIRRAKRLGIDVPVNRAVMAATQDAFARKKTPRLSGAQMVDHCL</sequence>
<reference evidence="13" key="2">
    <citation type="submission" date="2023-01" db="EMBL/GenBank/DDBJ databases">
        <title>Draft genome sequence of Algimonas porphyrae strain NBRC 108216.</title>
        <authorList>
            <person name="Sun Q."/>
            <person name="Mori K."/>
        </authorList>
    </citation>
    <scope>NUCLEOTIDE SEQUENCE</scope>
    <source>
        <strain evidence="13">NBRC 108216</strain>
    </source>
</reference>
<evidence type="ECO:0000256" key="9">
    <source>
        <dbReference type="ARBA" id="ARBA00048793"/>
    </source>
</evidence>
<evidence type="ECO:0000313" key="13">
    <source>
        <dbReference type="EMBL" id="GLQ21571.1"/>
    </source>
</evidence>
<dbReference type="InterPro" id="IPR036291">
    <property type="entry name" value="NAD(P)-bd_dom_sf"/>
</dbReference>
<dbReference type="InterPro" id="IPR013752">
    <property type="entry name" value="KPA_reductase"/>
</dbReference>
<comment type="similarity">
    <text evidence="2 10">Belongs to the ketopantoate reductase family.</text>
</comment>
<evidence type="ECO:0000256" key="8">
    <source>
        <dbReference type="ARBA" id="ARBA00032024"/>
    </source>
</evidence>
<comment type="catalytic activity">
    <reaction evidence="9 10">
        <text>(R)-pantoate + NADP(+) = 2-dehydropantoate + NADPH + H(+)</text>
        <dbReference type="Rhea" id="RHEA:16233"/>
        <dbReference type="ChEBI" id="CHEBI:11561"/>
        <dbReference type="ChEBI" id="CHEBI:15378"/>
        <dbReference type="ChEBI" id="CHEBI:15980"/>
        <dbReference type="ChEBI" id="CHEBI:57783"/>
        <dbReference type="ChEBI" id="CHEBI:58349"/>
        <dbReference type="EC" id="1.1.1.169"/>
    </reaction>
</comment>
<dbReference type="PANTHER" id="PTHR21708">
    <property type="entry name" value="PROBABLE 2-DEHYDROPANTOATE 2-REDUCTASE"/>
    <property type="match status" value="1"/>
</dbReference>
<evidence type="ECO:0000256" key="6">
    <source>
        <dbReference type="ARBA" id="ARBA00022857"/>
    </source>
</evidence>
<evidence type="ECO:0000256" key="5">
    <source>
        <dbReference type="ARBA" id="ARBA00022655"/>
    </source>
</evidence>
<dbReference type="RefSeq" id="WP_284373259.1">
    <property type="nucleotide sequence ID" value="NZ_BSNJ01000005.1"/>
</dbReference>
<evidence type="ECO:0000259" key="11">
    <source>
        <dbReference type="Pfam" id="PF02558"/>
    </source>
</evidence>
<organism evidence="13 14">
    <name type="scientific">Algimonas porphyrae</name>
    <dbReference type="NCBI Taxonomy" id="1128113"/>
    <lineage>
        <taxon>Bacteria</taxon>
        <taxon>Pseudomonadati</taxon>
        <taxon>Pseudomonadota</taxon>
        <taxon>Alphaproteobacteria</taxon>
        <taxon>Maricaulales</taxon>
        <taxon>Robiginitomaculaceae</taxon>
        <taxon>Algimonas</taxon>
    </lineage>
</organism>
<dbReference type="Pfam" id="PF08546">
    <property type="entry name" value="ApbA_C"/>
    <property type="match status" value="1"/>
</dbReference>
<evidence type="ECO:0000259" key="12">
    <source>
        <dbReference type="Pfam" id="PF08546"/>
    </source>
</evidence>
<evidence type="ECO:0000256" key="2">
    <source>
        <dbReference type="ARBA" id="ARBA00007870"/>
    </source>
</evidence>
<dbReference type="InterPro" id="IPR008927">
    <property type="entry name" value="6-PGluconate_DH-like_C_sf"/>
</dbReference>
<proteinExistence type="inferred from homology"/>
<dbReference type="Gene3D" id="1.10.1040.10">
    <property type="entry name" value="N-(1-d-carboxylethyl)-l-norvaline Dehydrogenase, domain 2"/>
    <property type="match status" value="1"/>
</dbReference>
<comment type="pathway">
    <text evidence="1 10">Cofactor biosynthesis; (R)-pantothenate biosynthesis; (R)-pantoate from 3-methyl-2-oxobutanoate: step 2/2.</text>
</comment>
<evidence type="ECO:0000256" key="4">
    <source>
        <dbReference type="ARBA" id="ARBA00019465"/>
    </source>
</evidence>
<accession>A0ABQ5V258</accession>
<dbReference type="EC" id="1.1.1.169" evidence="3 10"/>
<dbReference type="PANTHER" id="PTHR21708:SF26">
    <property type="entry name" value="2-DEHYDROPANTOATE 2-REDUCTASE"/>
    <property type="match status" value="1"/>
</dbReference>
<gene>
    <name evidence="13" type="primary">panE-3</name>
    <name evidence="13" type="ORF">GCM10007854_25260</name>
</gene>
<dbReference type="Gene3D" id="3.40.50.720">
    <property type="entry name" value="NAD(P)-binding Rossmann-like Domain"/>
    <property type="match status" value="1"/>
</dbReference>
<keyword evidence="5 10" id="KW-0566">Pantothenate biosynthesis</keyword>
<comment type="caution">
    <text evidence="13">The sequence shown here is derived from an EMBL/GenBank/DDBJ whole genome shotgun (WGS) entry which is preliminary data.</text>
</comment>
<reference evidence="13" key="1">
    <citation type="journal article" date="2014" name="Int. J. Syst. Evol. Microbiol.">
        <title>Complete genome of a new Firmicutes species belonging to the dominant human colonic microbiota ('Ruminococcus bicirculans') reveals two chromosomes and a selective capacity to utilize plant glucans.</title>
        <authorList>
            <consortium name="NISC Comparative Sequencing Program"/>
            <person name="Wegmann U."/>
            <person name="Louis P."/>
            <person name="Goesmann A."/>
            <person name="Henrissat B."/>
            <person name="Duncan S.H."/>
            <person name="Flint H.J."/>
        </authorList>
    </citation>
    <scope>NUCLEOTIDE SEQUENCE</scope>
    <source>
        <strain evidence="13">NBRC 108216</strain>
    </source>
</reference>
<keyword evidence="7 10" id="KW-0560">Oxidoreductase</keyword>
<feature type="domain" description="Ketopantoate reductase C-terminal" evidence="12">
    <location>
        <begin position="174"/>
        <end position="310"/>
    </location>
</feature>
<dbReference type="SUPFAM" id="SSF51735">
    <property type="entry name" value="NAD(P)-binding Rossmann-fold domains"/>
    <property type="match status" value="1"/>
</dbReference>
<protein>
    <recommendedName>
        <fullName evidence="4 10">2-dehydropantoate 2-reductase</fullName>
        <ecNumber evidence="3 10">1.1.1.169</ecNumber>
    </recommendedName>
    <alternativeName>
        <fullName evidence="8 10">Ketopantoate reductase</fullName>
    </alternativeName>
</protein>
<name>A0ABQ5V258_9PROT</name>